<feature type="compositionally biased region" description="Low complexity" evidence="1">
    <location>
        <begin position="457"/>
        <end position="466"/>
    </location>
</feature>
<dbReference type="AlphaFoldDB" id="A0A7R9FPM0"/>
<feature type="compositionally biased region" description="Basic residues" evidence="1">
    <location>
        <begin position="191"/>
        <end position="206"/>
    </location>
</feature>
<feature type="region of interest" description="Disordered" evidence="1">
    <location>
        <begin position="455"/>
        <end position="488"/>
    </location>
</feature>
<feature type="region of interest" description="Disordered" evidence="1">
    <location>
        <begin position="177"/>
        <end position="206"/>
    </location>
</feature>
<dbReference type="OrthoDB" id="10041151at2759"/>
<dbReference type="EMBL" id="LR902357">
    <property type="protein sequence ID" value="CAD7250407.1"/>
    <property type="molecule type" value="Genomic_DNA"/>
</dbReference>
<organism evidence="2">
    <name type="scientific">Darwinula stevensoni</name>
    <dbReference type="NCBI Taxonomy" id="69355"/>
    <lineage>
        <taxon>Eukaryota</taxon>
        <taxon>Metazoa</taxon>
        <taxon>Ecdysozoa</taxon>
        <taxon>Arthropoda</taxon>
        <taxon>Crustacea</taxon>
        <taxon>Oligostraca</taxon>
        <taxon>Ostracoda</taxon>
        <taxon>Podocopa</taxon>
        <taxon>Podocopida</taxon>
        <taxon>Darwinulocopina</taxon>
        <taxon>Darwinuloidea</taxon>
        <taxon>Darwinulidae</taxon>
        <taxon>Darwinula</taxon>
    </lineage>
</organism>
<evidence type="ECO:0000256" key="1">
    <source>
        <dbReference type="SAM" id="MobiDB-lite"/>
    </source>
</evidence>
<reference evidence="2" key="1">
    <citation type="submission" date="2020-11" db="EMBL/GenBank/DDBJ databases">
        <authorList>
            <person name="Tran Van P."/>
        </authorList>
    </citation>
    <scope>NUCLEOTIDE SEQUENCE</scope>
</reference>
<feature type="compositionally biased region" description="Basic and acidic residues" evidence="1">
    <location>
        <begin position="467"/>
        <end position="476"/>
    </location>
</feature>
<accession>A0A7R9FPM0</accession>
<proteinExistence type="predicted"/>
<dbReference type="Proteomes" id="UP000677054">
    <property type="component" value="Unassembled WGS sequence"/>
</dbReference>
<feature type="region of interest" description="Disordered" evidence="1">
    <location>
        <begin position="298"/>
        <end position="333"/>
    </location>
</feature>
<sequence length="630" mass="70729">MWAVLMEMKMLMYGQLSPREIPRKIVDSVSSFAYISQTSGLESFVEKEGVWVDLDHKDEVIKSWQKWEKKDHEGSALNLTSSIETDTLDLRCMIPLRVRLPGVSQGDRDDDAEDDDDGKDISLRVAGGLLARERKGVRRLCEVVRRGGTGTGSRGFRSLCTRWLLLHAQLRELLADSSASSLPTSSSSSPRSRRRKKRGRKKRKRKKILVEKEEDLLWTSDYHSGCGDRDSSGGSSGGSWSLRASPCSPTSACTCAKGFPFTPIAPWCSPHPPWCLASHSLGGDSDRGEMMELQRMGWSGVPKSSSSLTSLSGSNQASPSSTPNSLTRSHRKTLNKERWRRSWGLEDSLNGSLNGSFLDSENKDDFWAAIQDNYQFLMDSQLMDSCKEAAVDLSWTQWNLSGDMANQDLCPLEGKENIIPRENENGARRQLDFHVNPNHIPWEASITKGWEALLQGDSPESSSSPDKSPRDDDDPRPPSPSNEVEGGMRRLRAWLKEVEERLQKEIQLSVPLSIVSNKILEEKIRACQVFGLLGLACMVALAQGVWDNGEQPGEYLDEGMRSQPLEAQEDLVPAESAAPGKGFRRRFGYGGGYFWPNYGWRRGWGRRRGWGGFRRRYDDDDDPLMHYGFR</sequence>
<keyword evidence="3" id="KW-1185">Reference proteome</keyword>
<name>A0A7R9FPM0_9CRUS</name>
<feature type="compositionally biased region" description="Low complexity" evidence="1">
    <location>
        <begin position="177"/>
        <end position="190"/>
    </location>
</feature>
<feature type="compositionally biased region" description="Low complexity" evidence="1">
    <location>
        <begin position="299"/>
        <end position="318"/>
    </location>
</feature>
<gene>
    <name evidence="2" type="ORF">DSTB1V02_LOCUS10183</name>
</gene>
<dbReference type="EMBL" id="CAJPEV010002840">
    <property type="protein sequence ID" value="CAG0898191.1"/>
    <property type="molecule type" value="Genomic_DNA"/>
</dbReference>
<evidence type="ECO:0000313" key="2">
    <source>
        <dbReference type="EMBL" id="CAD7250407.1"/>
    </source>
</evidence>
<evidence type="ECO:0000313" key="3">
    <source>
        <dbReference type="Proteomes" id="UP000677054"/>
    </source>
</evidence>
<protein>
    <submittedName>
        <fullName evidence="2">Uncharacterized protein</fullName>
    </submittedName>
</protein>